<keyword evidence="1" id="KW-0175">Coiled coil</keyword>
<dbReference type="AlphaFoldDB" id="A0AAQ4EPS5"/>
<organism evidence="2 3">
    <name type="scientific">Amblyomma americanum</name>
    <name type="common">Lone star tick</name>
    <dbReference type="NCBI Taxonomy" id="6943"/>
    <lineage>
        <taxon>Eukaryota</taxon>
        <taxon>Metazoa</taxon>
        <taxon>Ecdysozoa</taxon>
        <taxon>Arthropoda</taxon>
        <taxon>Chelicerata</taxon>
        <taxon>Arachnida</taxon>
        <taxon>Acari</taxon>
        <taxon>Parasitiformes</taxon>
        <taxon>Ixodida</taxon>
        <taxon>Ixodoidea</taxon>
        <taxon>Ixodidae</taxon>
        <taxon>Amblyomminae</taxon>
        <taxon>Amblyomma</taxon>
    </lineage>
</organism>
<name>A0AAQ4EPS5_AMBAM</name>
<comment type="caution">
    <text evidence="2">The sequence shown here is derived from an EMBL/GenBank/DDBJ whole genome shotgun (WGS) entry which is preliminary data.</text>
</comment>
<dbReference type="EMBL" id="JARKHS020012637">
    <property type="protein sequence ID" value="KAK8776711.1"/>
    <property type="molecule type" value="Genomic_DNA"/>
</dbReference>
<protein>
    <submittedName>
        <fullName evidence="2">Uncharacterized protein</fullName>
    </submittedName>
</protein>
<keyword evidence="3" id="KW-1185">Reference proteome</keyword>
<reference evidence="2 3" key="1">
    <citation type="journal article" date="2023" name="Arcadia Sci">
        <title>De novo assembly of a long-read Amblyomma americanum tick genome.</title>
        <authorList>
            <person name="Chou S."/>
            <person name="Poskanzer K.E."/>
            <person name="Rollins M."/>
            <person name="Thuy-Boun P.S."/>
        </authorList>
    </citation>
    <scope>NUCLEOTIDE SEQUENCE [LARGE SCALE GENOMIC DNA]</scope>
    <source>
        <strain evidence="2">F_SG_1</strain>
        <tissue evidence="2">Salivary glands</tissue>
    </source>
</reference>
<proteinExistence type="predicted"/>
<evidence type="ECO:0000313" key="2">
    <source>
        <dbReference type="EMBL" id="KAK8776711.1"/>
    </source>
</evidence>
<dbReference type="Proteomes" id="UP001321473">
    <property type="component" value="Unassembled WGS sequence"/>
</dbReference>
<sequence>MDGSSSDDNVLPKKLLEERRKNAILLRRLKQVRKEKAELQARHDRIEDLFLNKFRTFKLYLPHRVFRSLTTEASTRMFTS</sequence>
<evidence type="ECO:0000256" key="1">
    <source>
        <dbReference type="SAM" id="Coils"/>
    </source>
</evidence>
<gene>
    <name evidence="2" type="ORF">V5799_029944</name>
</gene>
<accession>A0AAQ4EPS5</accession>
<evidence type="ECO:0000313" key="3">
    <source>
        <dbReference type="Proteomes" id="UP001321473"/>
    </source>
</evidence>
<feature type="coiled-coil region" evidence="1">
    <location>
        <begin position="15"/>
        <end position="49"/>
    </location>
</feature>